<dbReference type="InterPro" id="IPR013655">
    <property type="entry name" value="PAS_fold_3"/>
</dbReference>
<comment type="catalytic activity">
    <reaction evidence="1">
        <text>ATP + protein L-histidine = ADP + protein N-phospho-L-histidine.</text>
        <dbReference type="EC" id="2.7.13.3"/>
    </reaction>
</comment>
<dbReference type="EMBL" id="JBIGHV010000001">
    <property type="protein sequence ID" value="MFG6428344.1"/>
    <property type="molecule type" value="Genomic_DNA"/>
</dbReference>
<keyword evidence="10" id="KW-0547">Nucleotide-binding</keyword>
<evidence type="ECO:0000256" key="7">
    <source>
        <dbReference type="ARBA" id="ARBA00022679"/>
    </source>
</evidence>
<dbReference type="InterPro" id="IPR001789">
    <property type="entry name" value="Sig_transdc_resp-reg_receiver"/>
</dbReference>
<evidence type="ECO:0000256" key="2">
    <source>
        <dbReference type="ARBA" id="ARBA00004429"/>
    </source>
</evidence>
<dbReference type="PROSITE" id="PS50109">
    <property type="entry name" value="HIS_KIN"/>
    <property type="match status" value="1"/>
</dbReference>
<dbReference type="PRINTS" id="PR00344">
    <property type="entry name" value="BCTRLSENSOR"/>
</dbReference>
<evidence type="ECO:0000256" key="8">
    <source>
        <dbReference type="ARBA" id="ARBA00022692"/>
    </source>
</evidence>
<dbReference type="CDD" id="cd16922">
    <property type="entry name" value="HATPase_EvgS-ArcB-TorS-like"/>
    <property type="match status" value="1"/>
</dbReference>
<evidence type="ECO:0000259" key="17">
    <source>
        <dbReference type="PROSITE" id="PS50109"/>
    </source>
</evidence>
<dbReference type="SMART" id="SM00448">
    <property type="entry name" value="REC"/>
    <property type="match status" value="1"/>
</dbReference>
<dbReference type="PROSITE" id="PS50112">
    <property type="entry name" value="PAS"/>
    <property type="match status" value="2"/>
</dbReference>
<evidence type="ECO:0000256" key="10">
    <source>
        <dbReference type="ARBA" id="ARBA00022840"/>
    </source>
</evidence>
<keyword evidence="10" id="KW-0067">ATP-binding</keyword>
<feature type="modified residue" description="4-aspartylphosphate" evidence="15">
    <location>
        <position position="832"/>
    </location>
</feature>
<dbReference type="InterPro" id="IPR005467">
    <property type="entry name" value="His_kinase_dom"/>
</dbReference>
<dbReference type="InterPro" id="IPR005330">
    <property type="entry name" value="MHYT_dom"/>
</dbReference>
<feature type="domain" description="HPt" evidence="21">
    <location>
        <begin position="935"/>
        <end position="1032"/>
    </location>
</feature>
<reference evidence="23 24" key="1">
    <citation type="submission" date="2024-08" db="EMBL/GenBank/DDBJ databases">
        <authorList>
            <person name="Lu H."/>
        </authorList>
    </citation>
    <scope>NUCLEOTIDE SEQUENCE [LARGE SCALE GENOMIC DNA]</scope>
    <source>
        <strain evidence="23 24">LYH14W</strain>
    </source>
</reference>
<evidence type="ECO:0000259" key="19">
    <source>
        <dbReference type="PROSITE" id="PS50112"/>
    </source>
</evidence>
<dbReference type="Pfam" id="PF03707">
    <property type="entry name" value="MHYT"/>
    <property type="match status" value="2"/>
</dbReference>
<dbReference type="InterPro" id="IPR004358">
    <property type="entry name" value="Sig_transdc_His_kin-like_C"/>
</dbReference>
<evidence type="ECO:0000256" key="6">
    <source>
        <dbReference type="ARBA" id="ARBA00022553"/>
    </source>
</evidence>
<dbReference type="Gene3D" id="3.40.50.2300">
    <property type="match status" value="1"/>
</dbReference>
<dbReference type="Pfam" id="PF00512">
    <property type="entry name" value="HisKA"/>
    <property type="match status" value="1"/>
</dbReference>
<evidence type="ECO:0000256" key="16">
    <source>
        <dbReference type="PROSITE-ProRule" id="PRU00244"/>
    </source>
</evidence>
<dbReference type="InterPro" id="IPR036641">
    <property type="entry name" value="HPT_dom_sf"/>
</dbReference>
<dbReference type="SMART" id="SM00388">
    <property type="entry name" value="HisKA"/>
    <property type="match status" value="1"/>
</dbReference>
<keyword evidence="12" id="KW-0902">Two-component regulatory system</keyword>
<dbReference type="SUPFAM" id="SSF55785">
    <property type="entry name" value="PYP-like sensor domain (PAS domain)"/>
    <property type="match status" value="2"/>
</dbReference>
<dbReference type="InterPro" id="IPR003594">
    <property type="entry name" value="HATPase_dom"/>
</dbReference>
<dbReference type="InterPro" id="IPR008207">
    <property type="entry name" value="Sig_transdc_His_kin_Hpt_dom"/>
</dbReference>
<evidence type="ECO:0000259" key="18">
    <source>
        <dbReference type="PROSITE" id="PS50110"/>
    </source>
</evidence>
<dbReference type="InterPro" id="IPR035965">
    <property type="entry name" value="PAS-like_dom_sf"/>
</dbReference>
<dbReference type="CDD" id="cd00082">
    <property type="entry name" value="HisKA"/>
    <property type="match status" value="1"/>
</dbReference>
<evidence type="ECO:0000256" key="4">
    <source>
        <dbReference type="ARBA" id="ARBA00022475"/>
    </source>
</evidence>
<feature type="transmembrane region" description="Helical" evidence="16">
    <location>
        <begin position="123"/>
        <end position="143"/>
    </location>
</feature>
<dbReference type="CDD" id="cd17546">
    <property type="entry name" value="REC_hyHK_CKI1_RcsC-like"/>
    <property type="match status" value="1"/>
</dbReference>
<dbReference type="SUPFAM" id="SSF47226">
    <property type="entry name" value="Histidine-containing phosphotransfer domain, HPT domain"/>
    <property type="match status" value="1"/>
</dbReference>
<feature type="modified residue" description="Phosphohistidine" evidence="14">
    <location>
        <position position="974"/>
    </location>
</feature>
<keyword evidence="4" id="KW-1003">Cell membrane</keyword>
<name>A0ABW7EVG0_9BURK</name>
<evidence type="ECO:0000256" key="3">
    <source>
        <dbReference type="ARBA" id="ARBA00012438"/>
    </source>
</evidence>
<dbReference type="PROSITE" id="PS50113">
    <property type="entry name" value="PAC"/>
    <property type="match status" value="2"/>
</dbReference>
<accession>A0ABW7EVG0</accession>
<dbReference type="CDD" id="cd00130">
    <property type="entry name" value="PAS"/>
    <property type="match status" value="2"/>
</dbReference>
<evidence type="ECO:0000259" key="20">
    <source>
        <dbReference type="PROSITE" id="PS50113"/>
    </source>
</evidence>
<comment type="caution">
    <text evidence="23">The sequence shown here is derived from an EMBL/GenBank/DDBJ whole genome shotgun (WGS) entry which is preliminary data.</text>
</comment>
<dbReference type="SUPFAM" id="SSF47384">
    <property type="entry name" value="Homodimeric domain of signal transducing histidine kinase"/>
    <property type="match status" value="1"/>
</dbReference>
<evidence type="ECO:0000256" key="1">
    <source>
        <dbReference type="ARBA" id="ARBA00000085"/>
    </source>
</evidence>
<organism evidence="23 24">
    <name type="scientific">Pelomonas parva</name>
    <dbReference type="NCBI Taxonomy" id="3299032"/>
    <lineage>
        <taxon>Bacteria</taxon>
        <taxon>Pseudomonadati</taxon>
        <taxon>Pseudomonadota</taxon>
        <taxon>Betaproteobacteria</taxon>
        <taxon>Burkholderiales</taxon>
        <taxon>Sphaerotilaceae</taxon>
        <taxon>Roseateles</taxon>
    </lineage>
</organism>
<keyword evidence="9" id="KW-0418">Kinase</keyword>
<evidence type="ECO:0000256" key="12">
    <source>
        <dbReference type="ARBA" id="ARBA00023012"/>
    </source>
</evidence>
<keyword evidence="11 16" id="KW-1133">Transmembrane helix</keyword>
<feature type="domain" description="Histidine kinase" evidence="17">
    <location>
        <begin position="548"/>
        <end position="764"/>
    </location>
</feature>
<sequence length="1108" mass="119369">MSFLAQYFLFRDGNPTALLLAQYQPWLVVLSLVVASLTSALALQLAGMARNVGAGRLRQLTLLSGSLAMGGGIWAMHFIGMLAFSLCTSVGFDAGITLASMLPAVLASWVALNLLSRGTLGRLDWVLGGVLVGAGIGAMHYTGMSAMELTAQLRYDPLWFGASIVVAVLLAMLALWVRFGLEHRVSPLTAVLLGGLVMGCAIAGMHYTAMGAARFVGAPDAVCVDTMDRNDYLALAITVVTLTISLLTAGANGLLRYRALNRQLGLAQERTQALLDTAVDGIVTVDNDGLIRSFNGAAERLFGWRADEALGQSVSLLLPDPGAEGREAQINRYLSIGRRGSAAEAAGAIGDREVMARHRDGDLIPIRLAVGRVEQHGDRHYIAFITDIADRKQMEQALRDSEEQYRSLIANSPGVTFRSRIDEHWTMLLISDAIETLSGWPAADFLAGRVHTGDLVHADDRERINATVHAALVADQSYVVEYRLLRRDGGERWVSETGRGMRDANGQPRWIDGAIIDISEAKRLQQELTQAKESAEAAVAAKGAFLANMSHEIRTPMNAILGFTELLLDTTLGELQRKHLTTVRGSARSLLGLLNDILDTAKLEKGAVELEQLDFSLHAVCEQTFNSLRLGAQRKGLALQLDYPDAEPRFFKGDPLRIQQVLVNMVGNAIKFTEQGVVTLAMRVEQGQVHLRVIDTGIGIAADRLDRIFDAFAQADASTTRRFGGTGLGTTISRQLVERMGGRITVESTEGVGSCFHIWLPLPAGEAVANAEDGAQMVLPPLRVLVADDVAQNGELLQLMLGREGHTVRLASNGLEALQAFSEQDFDVVLMDVHMPELDGLGATRRIRQFELSHSRPRTPVVALTASVLEEDRQAALAAGMDGFATKPIEAALLRAEIARVLGLATSVAAPARTADGEDAGAALDCAHGVRLWGNASAWRRALRRFAQEQSQGGPRLMALLRSSEWLEARGLVHRWRGVAGSLAMPLLLQASKPVEDLLRQDRHEEALVAGEALAAALTDVLDAIAELSQAANTAPAPLMDEPAKQSGEAVPPALLARMDKALRRGELDDEALAELVRHQGATRCAALTEALDQFDFEAALKALQALK</sequence>
<evidence type="ECO:0000256" key="15">
    <source>
        <dbReference type="PROSITE-ProRule" id="PRU00169"/>
    </source>
</evidence>
<dbReference type="SUPFAM" id="SSF55874">
    <property type="entry name" value="ATPase domain of HSP90 chaperone/DNA topoisomerase II/histidine kinase"/>
    <property type="match status" value="1"/>
</dbReference>
<dbReference type="Proteomes" id="UP001606210">
    <property type="component" value="Unassembled WGS sequence"/>
</dbReference>
<feature type="transmembrane region" description="Helical" evidence="16">
    <location>
        <begin position="158"/>
        <end position="177"/>
    </location>
</feature>
<evidence type="ECO:0000313" key="23">
    <source>
        <dbReference type="EMBL" id="MFG6428344.1"/>
    </source>
</evidence>
<dbReference type="PROSITE" id="PS50894">
    <property type="entry name" value="HPT"/>
    <property type="match status" value="1"/>
</dbReference>
<dbReference type="InterPro" id="IPR036890">
    <property type="entry name" value="HATPase_C_sf"/>
</dbReference>
<evidence type="ECO:0000256" key="5">
    <source>
        <dbReference type="ARBA" id="ARBA00022519"/>
    </source>
</evidence>
<feature type="domain" description="PAS" evidence="19">
    <location>
        <begin position="401"/>
        <end position="475"/>
    </location>
</feature>
<dbReference type="PROSITE" id="PS50924">
    <property type="entry name" value="MHYT"/>
    <property type="match status" value="1"/>
</dbReference>
<dbReference type="InterPro" id="IPR000014">
    <property type="entry name" value="PAS"/>
</dbReference>
<dbReference type="InterPro" id="IPR003661">
    <property type="entry name" value="HisK_dim/P_dom"/>
</dbReference>
<dbReference type="RefSeq" id="WP_394475276.1">
    <property type="nucleotide sequence ID" value="NZ_JBIGHV010000001.1"/>
</dbReference>
<keyword evidence="8 16" id="KW-0812">Transmembrane</keyword>
<dbReference type="Pfam" id="PF02518">
    <property type="entry name" value="HATPase_c"/>
    <property type="match status" value="1"/>
</dbReference>
<dbReference type="InterPro" id="IPR011006">
    <property type="entry name" value="CheY-like_superfamily"/>
</dbReference>
<dbReference type="Pfam" id="PF08447">
    <property type="entry name" value="PAS_3"/>
    <property type="match status" value="1"/>
</dbReference>
<dbReference type="NCBIfam" id="TIGR00229">
    <property type="entry name" value="sensory_box"/>
    <property type="match status" value="2"/>
</dbReference>
<dbReference type="SMART" id="SM00091">
    <property type="entry name" value="PAS"/>
    <property type="match status" value="2"/>
</dbReference>
<evidence type="ECO:0000259" key="22">
    <source>
        <dbReference type="PROSITE" id="PS50924"/>
    </source>
</evidence>
<dbReference type="Gene3D" id="1.10.287.130">
    <property type="match status" value="1"/>
</dbReference>
<dbReference type="PANTHER" id="PTHR43047:SF64">
    <property type="entry name" value="HISTIDINE KINASE CONTAINING CHEY-HOMOLOGOUS RECEIVER DOMAIN AND PAS DOMAIN-RELATED"/>
    <property type="match status" value="1"/>
</dbReference>
<comment type="subcellular location">
    <subcellularLocation>
        <location evidence="2">Cell inner membrane</location>
        <topology evidence="2">Multi-pass membrane protein</topology>
    </subcellularLocation>
</comment>
<feature type="domain" description="PAS" evidence="19">
    <location>
        <begin position="267"/>
        <end position="337"/>
    </location>
</feature>
<dbReference type="Gene3D" id="3.30.565.10">
    <property type="entry name" value="Histidine kinase-like ATPase, C-terminal domain"/>
    <property type="match status" value="1"/>
</dbReference>
<dbReference type="InterPro" id="IPR036097">
    <property type="entry name" value="HisK_dim/P_sf"/>
</dbReference>
<dbReference type="InterPro" id="IPR001610">
    <property type="entry name" value="PAC"/>
</dbReference>
<dbReference type="SMART" id="SM00086">
    <property type="entry name" value="PAC"/>
    <property type="match status" value="2"/>
</dbReference>
<evidence type="ECO:0000256" key="14">
    <source>
        <dbReference type="PROSITE-ProRule" id="PRU00110"/>
    </source>
</evidence>
<dbReference type="EC" id="2.7.13.3" evidence="3"/>
<feature type="transmembrane region" description="Helical" evidence="16">
    <location>
        <begin position="60"/>
        <end position="84"/>
    </location>
</feature>
<feature type="domain" description="Response regulatory" evidence="18">
    <location>
        <begin position="783"/>
        <end position="902"/>
    </location>
</feature>
<keyword evidence="13 16" id="KW-0472">Membrane</keyword>
<dbReference type="PANTHER" id="PTHR43047">
    <property type="entry name" value="TWO-COMPONENT HISTIDINE PROTEIN KINASE"/>
    <property type="match status" value="1"/>
</dbReference>
<keyword evidence="7" id="KW-0808">Transferase</keyword>
<proteinExistence type="predicted"/>
<dbReference type="Pfam" id="PF00989">
    <property type="entry name" value="PAS"/>
    <property type="match status" value="1"/>
</dbReference>
<feature type="transmembrane region" description="Helical" evidence="16">
    <location>
        <begin position="96"/>
        <end position="116"/>
    </location>
</feature>
<dbReference type="InterPro" id="IPR013767">
    <property type="entry name" value="PAS_fold"/>
</dbReference>
<dbReference type="InterPro" id="IPR000700">
    <property type="entry name" value="PAS-assoc_C"/>
</dbReference>
<dbReference type="Gene3D" id="3.30.450.20">
    <property type="entry name" value="PAS domain"/>
    <property type="match status" value="2"/>
</dbReference>
<gene>
    <name evidence="23" type="ORF">ACG00Y_00375</name>
</gene>
<evidence type="ECO:0000259" key="21">
    <source>
        <dbReference type="PROSITE" id="PS50894"/>
    </source>
</evidence>
<dbReference type="SMART" id="SM00387">
    <property type="entry name" value="HATPase_c"/>
    <property type="match status" value="1"/>
</dbReference>
<feature type="domain" description="PAC" evidence="20">
    <location>
        <begin position="478"/>
        <end position="530"/>
    </location>
</feature>
<evidence type="ECO:0000256" key="11">
    <source>
        <dbReference type="ARBA" id="ARBA00022989"/>
    </source>
</evidence>
<keyword evidence="6 15" id="KW-0597">Phosphoprotein</keyword>
<keyword evidence="5" id="KW-0997">Cell inner membrane</keyword>
<dbReference type="Pfam" id="PF00072">
    <property type="entry name" value="Response_reg"/>
    <property type="match status" value="1"/>
</dbReference>
<dbReference type="Gene3D" id="1.20.120.160">
    <property type="entry name" value="HPT domain"/>
    <property type="match status" value="1"/>
</dbReference>
<protein>
    <recommendedName>
        <fullName evidence="3">histidine kinase</fullName>
        <ecNumber evidence="3">2.7.13.3</ecNumber>
    </recommendedName>
</protein>
<dbReference type="SUPFAM" id="SSF52172">
    <property type="entry name" value="CheY-like"/>
    <property type="match status" value="1"/>
</dbReference>
<keyword evidence="24" id="KW-1185">Reference proteome</keyword>
<feature type="transmembrane region" description="Helical" evidence="16">
    <location>
        <begin position="189"/>
        <end position="212"/>
    </location>
</feature>
<feature type="domain" description="PAC" evidence="20">
    <location>
        <begin position="350"/>
        <end position="400"/>
    </location>
</feature>
<feature type="transmembrane region" description="Helical" evidence="16">
    <location>
        <begin position="26"/>
        <end position="48"/>
    </location>
</feature>
<evidence type="ECO:0000256" key="9">
    <source>
        <dbReference type="ARBA" id="ARBA00022777"/>
    </source>
</evidence>
<evidence type="ECO:0000313" key="24">
    <source>
        <dbReference type="Proteomes" id="UP001606210"/>
    </source>
</evidence>
<evidence type="ECO:0000256" key="13">
    <source>
        <dbReference type="ARBA" id="ARBA00023136"/>
    </source>
</evidence>
<feature type="domain" description="MHYT" evidence="22">
    <location>
        <begin position="23"/>
        <end position="216"/>
    </location>
</feature>
<dbReference type="PROSITE" id="PS50110">
    <property type="entry name" value="RESPONSE_REGULATORY"/>
    <property type="match status" value="1"/>
</dbReference>